<gene>
    <name evidence="1" type="ORF">OPT61_g6416</name>
</gene>
<proteinExistence type="predicted"/>
<keyword evidence="2" id="KW-1185">Reference proteome</keyword>
<evidence type="ECO:0000313" key="1">
    <source>
        <dbReference type="EMBL" id="KAJ8110835.1"/>
    </source>
</evidence>
<dbReference type="EMBL" id="JAPHNI010000461">
    <property type="protein sequence ID" value="KAJ8110835.1"/>
    <property type="molecule type" value="Genomic_DNA"/>
</dbReference>
<sequence length="214" mass="23739">MDSTTRDPQAPLRLLSLDGGGVRGLSSLMVLRDLMQSIAREEKRLGRRSQGDHEPLRPCDYFDLIGGTSTGGIIAILLSRLRLNCEQCIDIYLKLAEQIFKHDRSFTAFGMKVPTGATRFSGVVLATAIRTALKDLGFDPDELMWDEALFEEIDTTAEQRHSSIWADVPVHPERPPSTDRHVEAASPTVRPPQGECSRVSRVRLNVAEERIGSA</sequence>
<name>A0ACC2I6R7_9PLEO</name>
<accession>A0ACC2I6R7</accession>
<comment type="caution">
    <text evidence="1">The sequence shown here is derived from an EMBL/GenBank/DDBJ whole genome shotgun (WGS) entry which is preliminary data.</text>
</comment>
<dbReference type="Proteomes" id="UP001153331">
    <property type="component" value="Unassembled WGS sequence"/>
</dbReference>
<organism evidence="1 2">
    <name type="scientific">Boeremia exigua</name>
    <dbReference type="NCBI Taxonomy" id="749465"/>
    <lineage>
        <taxon>Eukaryota</taxon>
        <taxon>Fungi</taxon>
        <taxon>Dikarya</taxon>
        <taxon>Ascomycota</taxon>
        <taxon>Pezizomycotina</taxon>
        <taxon>Dothideomycetes</taxon>
        <taxon>Pleosporomycetidae</taxon>
        <taxon>Pleosporales</taxon>
        <taxon>Pleosporineae</taxon>
        <taxon>Didymellaceae</taxon>
        <taxon>Boeremia</taxon>
    </lineage>
</organism>
<protein>
    <submittedName>
        <fullName evidence="1">Uncharacterized protein</fullName>
    </submittedName>
</protein>
<evidence type="ECO:0000313" key="2">
    <source>
        <dbReference type="Proteomes" id="UP001153331"/>
    </source>
</evidence>
<reference evidence="1" key="1">
    <citation type="submission" date="2022-11" db="EMBL/GenBank/DDBJ databases">
        <title>Genome Sequence of Boeremia exigua.</title>
        <authorList>
            <person name="Buettner E."/>
        </authorList>
    </citation>
    <scope>NUCLEOTIDE SEQUENCE</scope>
    <source>
        <strain evidence="1">CU02</strain>
    </source>
</reference>